<protein>
    <submittedName>
        <fullName evidence="1">Uncharacterized protein</fullName>
    </submittedName>
</protein>
<proteinExistence type="predicted"/>
<dbReference type="Proteomes" id="UP000663862">
    <property type="component" value="Unassembled WGS sequence"/>
</dbReference>
<name>A0A821HPA4_9BILA</name>
<accession>A0A821HPA4</accession>
<feature type="non-terminal residue" evidence="1">
    <location>
        <position position="1"/>
    </location>
</feature>
<reference evidence="1" key="1">
    <citation type="submission" date="2021-02" db="EMBL/GenBank/DDBJ databases">
        <authorList>
            <person name="Nowell W R."/>
        </authorList>
    </citation>
    <scope>NUCLEOTIDE SEQUENCE</scope>
</reference>
<organism evidence="1 2">
    <name type="scientific">Rotaria socialis</name>
    <dbReference type="NCBI Taxonomy" id="392032"/>
    <lineage>
        <taxon>Eukaryota</taxon>
        <taxon>Metazoa</taxon>
        <taxon>Spiralia</taxon>
        <taxon>Gnathifera</taxon>
        <taxon>Rotifera</taxon>
        <taxon>Eurotatoria</taxon>
        <taxon>Bdelloidea</taxon>
        <taxon>Philodinida</taxon>
        <taxon>Philodinidae</taxon>
        <taxon>Rotaria</taxon>
    </lineage>
</organism>
<evidence type="ECO:0000313" key="1">
    <source>
        <dbReference type="EMBL" id="CAF4688502.1"/>
    </source>
</evidence>
<dbReference type="AlphaFoldDB" id="A0A821HPA4"/>
<comment type="caution">
    <text evidence="1">The sequence shown here is derived from an EMBL/GenBank/DDBJ whole genome shotgun (WGS) entry which is preliminary data.</text>
</comment>
<sequence>NRERFFVIIFPAKENSRSTPALLAGTEKTRLAIFYKRGYNA</sequence>
<dbReference type="EMBL" id="CAJOBQ010008101">
    <property type="protein sequence ID" value="CAF4688502.1"/>
    <property type="molecule type" value="Genomic_DNA"/>
</dbReference>
<gene>
    <name evidence="1" type="ORF">TSG867_LOCUS32742</name>
</gene>
<evidence type="ECO:0000313" key="2">
    <source>
        <dbReference type="Proteomes" id="UP000663862"/>
    </source>
</evidence>